<comment type="caution">
    <text evidence="2">The sequence shown here is derived from an EMBL/GenBank/DDBJ whole genome shotgun (WGS) entry which is preliminary data.</text>
</comment>
<dbReference type="OrthoDB" id="3944862at2759"/>
<reference evidence="2" key="1">
    <citation type="submission" date="2022-10" db="EMBL/GenBank/DDBJ databases">
        <title>Tapping the CABI collections for fungal endophytes: first genome assemblies for Collariella, Neodidymelliopsis, Ascochyta clinopodiicola, Didymella pomorum, Didymosphaeria variabile, Neocosmospora piperis and Neocucurbitaria cava.</title>
        <authorList>
            <person name="Hill R."/>
        </authorList>
    </citation>
    <scope>NUCLEOTIDE SEQUENCE</scope>
    <source>
        <strain evidence="2">IMI 356815</strain>
    </source>
</reference>
<dbReference type="GeneID" id="80912685"/>
<evidence type="ECO:0000313" key="3">
    <source>
        <dbReference type="Proteomes" id="UP001140513"/>
    </source>
</evidence>
<evidence type="ECO:0000256" key="1">
    <source>
        <dbReference type="SAM" id="MobiDB-lite"/>
    </source>
</evidence>
<protein>
    <submittedName>
        <fullName evidence="2">Uncharacterized protein</fullName>
    </submittedName>
</protein>
<dbReference type="EMBL" id="JAPEUX010000006">
    <property type="protein sequence ID" value="KAJ4350534.1"/>
    <property type="molecule type" value="Genomic_DNA"/>
</dbReference>
<dbReference type="AlphaFoldDB" id="A0A9W8XJ32"/>
<sequence>MQRQASLPTVLSAPFDFNSHPILSEQVPGEAHCDRQKAPLKSSLKYMSKSAAETPAEPATDPSNAAEHHRVSQSLRRVKTVDFKEAEATQIRTLPLSKPWLSDTIVNAFHEDKDKSQGSLSAKSRCAIRGEPSCSRLGTKGRPADPAVTKTDVHVVTRAPACEFDVLPHELDIVTATPTMQIVQSRDSCYEIVWDDVPAEDKQRGHRRSSVASLALRTASSATKDDLERVNSKLFEWDWGRGPDLESFAPQIVVFPDDQGHAHGLTSTTDGDEDASMRAPPNNQRTSDALSSLPSTPATARPSRPPSQDEPGPVGELEADDLNDSDEGTVAALIVPDPEARPASLPTLHNDSKKPLEDRRFSNIDDSEVRFRGHRDSVTMARARLLANGRVSPEILEVRKYGTMAKRRMHAMNRGNSEEETAEANIATREPARSHEPACLASSSPIAGLGSSSPIMSRNSGVLWGFHG</sequence>
<name>A0A9W8XJ32_9PLEO</name>
<organism evidence="2 3">
    <name type="scientific">Didymosphaeria variabile</name>
    <dbReference type="NCBI Taxonomy" id="1932322"/>
    <lineage>
        <taxon>Eukaryota</taxon>
        <taxon>Fungi</taxon>
        <taxon>Dikarya</taxon>
        <taxon>Ascomycota</taxon>
        <taxon>Pezizomycotina</taxon>
        <taxon>Dothideomycetes</taxon>
        <taxon>Pleosporomycetidae</taxon>
        <taxon>Pleosporales</taxon>
        <taxon>Massarineae</taxon>
        <taxon>Didymosphaeriaceae</taxon>
        <taxon>Didymosphaeria</taxon>
    </lineage>
</organism>
<feature type="region of interest" description="Disordered" evidence="1">
    <location>
        <begin position="44"/>
        <end position="73"/>
    </location>
</feature>
<feature type="region of interest" description="Disordered" evidence="1">
    <location>
        <begin position="258"/>
        <end position="325"/>
    </location>
</feature>
<keyword evidence="3" id="KW-1185">Reference proteome</keyword>
<evidence type="ECO:0000313" key="2">
    <source>
        <dbReference type="EMBL" id="KAJ4350534.1"/>
    </source>
</evidence>
<dbReference type="RefSeq" id="XP_056069464.1">
    <property type="nucleotide sequence ID" value="XM_056217908.1"/>
</dbReference>
<accession>A0A9W8XJ32</accession>
<feature type="compositionally biased region" description="Polar residues" evidence="1">
    <location>
        <begin position="281"/>
        <end position="298"/>
    </location>
</feature>
<dbReference type="Proteomes" id="UP001140513">
    <property type="component" value="Unassembled WGS sequence"/>
</dbReference>
<gene>
    <name evidence="2" type="ORF">N0V89_009155</name>
</gene>
<proteinExistence type="predicted"/>
<feature type="compositionally biased region" description="Low complexity" evidence="1">
    <location>
        <begin position="51"/>
        <end position="60"/>
    </location>
</feature>